<sequence>MADSDSPGEELAIPFMACSICLNPYDQDEYQAKFLPGCHHSFCSTCLEAMYHRDKFFKCPTCRGTVVIPETGIKSLQANFYVLQILEAKTGSDGCRYHNNQLYSFFCKTCQHQICRDCVVLNHKSEDGHEIQDIKEATRTHRHILESRITKAENGIASKELQSRNLGTELSNLEIARDIAMHNIKKTFEGYISVLNKRCQQLSSDVNTTYERRAGLIQDHHQKVKHRTEQLQEANEECRDAIQSGRFDKIFTIASKMENLMNIENCSKTEDPENMDNYIEFDVKHSNEVFDNIAKTLGKITVDKKLPSNIKVVSPPGTAGFPLTIKLTVRSYSGEAIDTDQCPLAVDIRSPADVTLLAETKGLGDGKYEVTFVPKMSGDHRVLTRFHGKVIEGAEVLVSVDSNDPVMAFGKLGSEPGDLNRPTSITVAPDGDVYVTDYGNCRIQRFTPDVQVMKGDSRIATLADTIQAYTPDGKLISQFVDKEMKVPYALAINSRQHIIVSDFEEHKLFVFSKEGRVLKTIGGKGAEPGKFYQPTFISVMEDDSIIVSDAGNKRIQILDSDGKFVRFLASKRGSHQALFKRPSGVAVDQFGHILVADCENNIIKVFHKEGGLKSCIESLGNPLDKPRGIAISEDGFVFVIDWGNHCVKKFKYYDPSPAEIIV</sequence>
<evidence type="ECO:0000259" key="8">
    <source>
        <dbReference type="PROSITE" id="PS50089"/>
    </source>
</evidence>
<keyword evidence="11" id="KW-1185">Reference proteome</keyword>
<gene>
    <name evidence="10" type="ORF">OFUS_LOCUS17066</name>
</gene>
<dbReference type="InterPro" id="IPR001841">
    <property type="entry name" value="Znf_RING"/>
</dbReference>
<evidence type="ECO:0000313" key="11">
    <source>
        <dbReference type="Proteomes" id="UP000749559"/>
    </source>
</evidence>
<feature type="domain" description="RING-type" evidence="8">
    <location>
        <begin position="18"/>
        <end position="63"/>
    </location>
</feature>
<evidence type="ECO:0000256" key="1">
    <source>
        <dbReference type="ARBA" id="ARBA00022723"/>
    </source>
</evidence>
<dbReference type="Pfam" id="PF00630">
    <property type="entry name" value="Filamin"/>
    <property type="match status" value="1"/>
</dbReference>
<dbReference type="EMBL" id="CAIIXF020000008">
    <property type="protein sequence ID" value="CAH1792043.1"/>
    <property type="molecule type" value="Genomic_DNA"/>
</dbReference>
<keyword evidence="3 5" id="KW-0863">Zinc-finger</keyword>
<dbReference type="InterPro" id="IPR014756">
    <property type="entry name" value="Ig_E-set"/>
</dbReference>
<evidence type="ECO:0000256" key="2">
    <source>
        <dbReference type="ARBA" id="ARBA00022737"/>
    </source>
</evidence>
<evidence type="ECO:0000256" key="7">
    <source>
        <dbReference type="PROSITE-ProRule" id="PRU00504"/>
    </source>
</evidence>
<dbReference type="GO" id="GO:0008270">
    <property type="term" value="F:zinc ion binding"/>
    <property type="evidence" value="ECO:0007669"/>
    <property type="project" value="UniProtKB-KW"/>
</dbReference>
<dbReference type="PROSITE" id="PS50089">
    <property type="entry name" value="ZF_RING_2"/>
    <property type="match status" value="1"/>
</dbReference>
<organism evidence="10 11">
    <name type="scientific">Owenia fusiformis</name>
    <name type="common">Polychaete worm</name>
    <dbReference type="NCBI Taxonomy" id="6347"/>
    <lineage>
        <taxon>Eukaryota</taxon>
        <taxon>Metazoa</taxon>
        <taxon>Spiralia</taxon>
        <taxon>Lophotrochozoa</taxon>
        <taxon>Annelida</taxon>
        <taxon>Polychaeta</taxon>
        <taxon>Sedentaria</taxon>
        <taxon>Canalipalpata</taxon>
        <taxon>Sabellida</taxon>
        <taxon>Oweniida</taxon>
        <taxon>Oweniidae</taxon>
        <taxon>Owenia</taxon>
    </lineage>
</organism>
<feature type="repeat" description="NHL" evidence="7">
    <location>
        <begin position="570"/>
        <end position="609"/>
    </location>
</feature>
<keyword evidence="1" id="KW-0479">Metal-binding</keyword>
<accession>A0A8S4PFU9</accession>
<comment type="caution">
    <text evidence="10">The sequence shown here is derived from an EMBL/GenBank/DDBJ whole genome shotgun (WGS) entry which is preliminary data.</text>
</comment>
<dbReference type="InterPro" id="IPR011042">
    <property type="entry name" value="6-blade_b-propeller_TolB-like"/>
</dbReference>
<dbReference type="InterPro" id="IPR017868">
    <property type="entry name" value="Filamin/ABP280_repeat-like"/>
</dbReference>
<dbReference type="InterPro" id="IPR050952">
    <property type="entry name" value="TRIM-NHL_E3_ligases"/>
</dbReference>
<dbReference type="Pfam" id="PF17170">
    <property type="entry name" value="DUF5128"/>
    <property type="match status" value="1"/>
</dbReference>
<dbReference type="SUPFAM" id="SSF57845">
    <property type="entry name" value="B-box zinc-binding domain"/>
    <property type="match status" value="1"/>
</dbReference>
<dbReference type="InterPro" id="IPR013083">
    <property type="entry name" value="Znf_RING/FYVE/PHD"/>
</dbReference>
<dbReference type="Pfam" id="PF13639">
    <property type="entry name" value="zf-RING_2"/>
    <property type="match status" value="1"/>
</dbReference>
<evidence type="ECO:0000256" key="6">
    <source>
        <dbReference type="PROSITE-ProRule" id="PRU00087"/>
    </source>
</evidence>
<dbReference type="SUPFAM" id="SSF57850">
    <property type="entry name" value="RING/U-box"/>
    <property type="match status" value="1"/>
</dbReference>
<dbReference type="OrthoDB" id="342730at2759"/>
<dbReference type="InterPro" id="IPR013783">
    <property type="entry name" value="Ig-like_fold"/>
</dbReference>
<evidence type="ECO:0000259" key="9">
    <source>
        <dbReference type="PROSITE" id="PS50119"/>
    </source>
</evidence>
<dbReference type="Pfam" id="PF00643">
    <property type="entry name" value="zf-B_box"/>
    <property type="match status" value="1"/>
</dbReference>
<dbReference type="PROSITE" id="PS00518">
    <property type="entry name" value="ZF_RING_1"/>
    <property type="match status" value="1"/>
</dbReference>
<dbReference type="SUPFAM" id="SSF81296">
    <property type="entry name" value="E set domains"/>
    <property type="match status" value="1"/>
</dbReference>
<dbReference type="InterPro" id="IPR000315">
    <property type="entry name" value="Znf_B-box"/>
</dbReference>
<dbReference type="InterPro" id="IPR017907">
    <property type="entry name" value="Znf_RING_CS"/>
</dbReference>
<dbReference type="Gene3D" id="3.30.40.10">
    <property type="entry name" value="Zinc/RING finger domain, C3HC4 (zinc finger)"/>
    <property type="match status" value="1"/>
</dbReference>
<protein>
    <recommendedName>
        <fullName evidence="12">Tripartite motif-containing protein 2-like</fullName>
    </recommendedName>
</protein>
<dbReference type="AlphaFoldDB" id="A0A8S4PFU9"/>
<name>A0A8S4PFU9_OWEFU</name>
<feature type="repeat" description="NHL" evidence="7">
    <location>
        <begin position="518"/>
        <end position="561"/>
    </location>
</feature>
<evidence type="ECO:0000256" key="5">
    <source>
        <dbReference type="PROSITE-ProRule" id="PRU00024"/>
    </source>
</evidence>
<evidence type="ECO:0000256" key="4">
    <source>
        <dbReference type="ARBA" id="ARBA00022833"/>
    </source>
</evidence>
<dbReference type="Pfam" id="PF01436">
    <property type="entry name" value="NHL"/>
    <property type="match status" value="3"/>
</dbReference>
<evidence type="ECO:0000256" key="3">
    <source>
        <dbReference type="ARBA" id="ARBA00022771"/>
    </source>
</evidence>
<dbReference type="SMART" id="SM00184">
    <property type="entry name" value="RING"/>
    <property type="match status" value="1"/>
</dbReference>
<feature type="repeat" description="Filamin" evidence="6">
    <location>
        <begin position="302"/>
        <end position="400"/>
    </location>
</feature>
<dbReference type="Proteomes" id="UP000749559">
    <property type="component" value="Unassembled WGS sequence"/>
</dbReference>
<dbReference type="Gene3D" id="3.30.160.60">
    <property type="entry name" value="Classic Zinc Finger"/>
    <property type="match status" value="1"/>
</dbReference>
<dbReference type="PROSITE" id="PS50194">
    <property type="entry name" value="FILAMIN_REPEAT"/>
    <property type="match status" value="1"/>
</dbReference>
<dbReference type="PROSITE" id="PS50119">
    <property type="entry name" value="ZF_BBOX"/>
    <property type="match status" value="1"/>
</dbReference>
<dbReference type="PANTHER" id="PTHR24104:SF25">
    <property type="entry name" value="PROTEIN LIN-41"/>
    <property type="match status" value="1"/>
</dbReference>
<reference evidence="10" key="1">
    <citation type="submission" date="2022-03" db="EMBL/GenBank/DDBJ databases">
        <authorList>
            <person name="Martin C."/>
        </authorList>
    </citation>
    <scope>NUCLEOTIDE SEQUENCE</scope>
</reference>
<feature type="repeat" description="NHL" evidence="7">
    <location>
        <begin position="610"/>
        <end position="653"/>
    </location>
</feature>
<evidence type="ECO:0000313" key="10">
    <source>
        <dbReference type="EMBL" id="CAH1792043.1"/>
    </source>
</evidence>
<dbReference type="Gene3D" id="2.120.10.30">
    <property type="entry name" value="TolB, C-terminal domain"/>
    <property type="match status" value="2"/>
</dbReference>
<dbReference type="Gene3D" id="2.60.40.10">
    <property type="entry name" value="Immunoglobulins"/>
    <property type="match status" value="1"/>
</dbReference>
<dbReference type="InterPro" id="IPR001258">
    <property type="entry name" value="NHL_repeat"/>
</dbReference>
<dbReference type="PROSITE" id="PS51125">
    <property type="entry name" value="NHL"/>
    <property type="match status" value="4"/>
</dbReference>
<feature type="domain" description="B box-type" evidence="9">
    <location>
        <begin position="95"/>
        <end position="134"/>
    </location>
</feature>
<evidence type="ECO:0008006" key="12">
    <source>
        <dbReference type="Google" id="ProtNLM"/>
    </source>
</evidence>
<feature type="repeat" description="NHL" evidence="7">
    <location>
        <begin position="409"/>
        <end position="449"/>
    </location>
</feature>
<proteinExistence type="predicted"/>
<keyword evidence="4" id="KW-0862">Zinc</keyword>
<dbReference type="PANTHER" id="PTHR24104">
    <property type="entry name" value="E3 UBIQUITIN-PROTEIN LIGASE NHLRC1-RELATED"/>
    <property type="match status" value="1"/>
</dbReference>
<dbReference type="SUPFAM" id="SSF101898">
    <property type="entry name" value="NHL repeat"/>
    <property type="match status" value="1"/>
</dbReference>
<keyword evidence="2" id="KW-0677">Repeat</keyword>